<dbReference type="EMBL" id="KN833712">
    <property type="protein sequence ID" value="KIK24960.1"/>
    <property type="molecule type" value="Genomic_DNA"/>
</dbReference>
<gene>
    <name evidence="2" type="ORF">PISMIDRAFT_677750</name>
</gene>
<keyword evidence="3" id="KW-1185">Reference proteome</keyword>
<name>A0A0C9YIT2_9AGAM</name>
<sequence length="63" mass="7295">MLYSTHDPRNEVNDAMRRNECEHGEIRHPDGWQEPPSSSGESDRKVKFMINSIHPDKFVLAMA</sequence>
<dbReference type="Proteomes" id="UP000054018">
    <property type="component" value="Unassembled WGS sequence"/>
</dbReference>
<feature type="compositionally biased region" description="Basic and acidic residues" evidence="1">
    <location>
        <begin position="1"/>
        <end position="31"/>
    </location>
</feature>
<accession>A0A0C9YIT2</accession>
<organism evidence="2 3">
    <name type="scientific">Pisolithus microcarpus 441</name>
    <dbReference type="NCBI Taxonomy" id="765257"/>
    <lineage>
        <taxon>Eukaryota</taxon>
        <taxon>Fungi</taxon>
        <taxon>Dikarya</taxon>
        <taxon>Basidiomycota</taxon>
        <taxon>Agaricomycotina</taxon>
        <taxon>Agaricomycetes</taxon>
        <taxon>Agaricomycetidae</taxon>
        <taxon>Boletales</taxon>
        <taxon>Sclerodermatineae</taxon>
        <taxon>Pisolithaceae</taxon>
        <taxon>Pisolithus</taxon>
    </lineage>
</organism>
<protein>
    <submittedName>
        <fullName evidence="2">Uncharacterized protein</fullName>
    </submittedName>
</protein>
<evidence type="ECO:0000313" key="2">
    <source>
        <dbReference type="EMBL" id="KIK24960.1"/>
    </source>
</evidence>
<evidence type="ECO:0000256" key="1">
    <source>
        <dbReference type="SAM" id="MobiDB-lite"/>
    </source>
</evidence>
<proteinExistence type="predicted"/>
<reference evidence="3" key="2">
    <citation type="submission" date="2015-01" db="EMBL/GenBank/DDBJ databases">
        <title>Evolutionary Origins and Diversification of the Mycorrhizal Mutualists.</title>
        <authorList>
            <consortium name="DOE Joint Genome Institute"/>
            <consortium name="Mycorrhizal Genomics Consortium"/>
            <person name="Kohler A."/>
            <person name="Kuo A."/>
            <person name="Nagy L.G."/>
            <person name="Floudas D."/>
            <person name="Copeland A."/>
            <person name="Barry K.W."/>
            <person name="Cichocki N."/>
            <person name="Veneault-Fourrey C."/>
            <person name="LaButti K."/>
            <person name="Lindquist E.A."/>
            <person name="Lipzen A."/>
            <person name="Lundell T."/>
            <person name="Morin E."/>
            <person name="Murat C."/>
            <person name="Riley R."/>
            <person name="Ohm R."/>
            <person name="Sun H."/>
            <person name="Tunlid A."/>
            <person name="Henrissat B."/>
            <person name="Grigoriev I.V."/>
            <person name="Hibbett D.S."/>
            <person name="Martin F."/>
        </authorList>
    </citation>
    <scope>NUCLEOTIDE SEQUENCE [LARGE SCALE GENOMIC DNA]</scope>
    <source>
        <strain evidence="3">441</strain>
    </source>
</reference>
<feature type="non-terminal residue" evidence="2">
    <location>
        <position position="63"/>
    </location>
</feature>
<dbReference type="HOGENOM" id="CLU_2892152_0_0_1"/>
<evidence type="ECO:0000313" key="3">
    <source>
        <dbReference type="Proteomes" id="UP000054018"/>
    </source>
</evidence>
<feature type="region of interest" description="Disordered" evidence="1">
    <location>
        <begin position="1"/>
        <end position="43"/>
    </location>
</feature>
<dbReference type="AlphaFoldDB" id="A0A0C9YIT2"/>
<reference evidence="2 3" key="1">
    <citation type="submission" date="2014-04" db="EMBL/GenBank/DDBJ databases">
        <authorList>
            <consortium name="DOE Joint Genome Institute"/>
            <person name="Kuo A."/>
            <person name="Kohler A."/>
            <person name="Costa M.D."/>
            <person name="Nagy L.G."/>
            <person name="Floudas D."/>
            <person name="Copeland A."/>
            <person name="Barry K.W."/>
            <person name="Cichocki N."/>
            <person name="Veneault-Fourrey C."/>
            <person name="LaButti K."/>
            <person name="Lindquist E.A."/>
            <person name="Lipzen A."/>
            <person name="Lundell T."/>
            <person name="Morin E."/>
            <person name="Murat C."/>
            <person name="Sun H."/>
            <person name="Tunlid A."/>
            <person name="Henrissat B."/>
            <person name="Grigoriev I.V."/>
            <person name="Hibbett D.S."/>
            <person name="Martin F."/>
            <person name="Nordberg H.P."/>
            <person name="Cantor M.N."/>
            <person name="Hua S.X."/>
        </authorList>
    </citation>
    <scope>NUCLEOTIDE SEQUENCE [LARGE SCALE GENOMIC DNA]</scope>
    <source>
        <strain evidence="2 3">441</strain>
    </source>
</reference>